<dbReference type="InterPro" id="IPR011008">
    <property type="entry name" value="Dimeric_a/b-barrel"/>
</dbReference>
<protein>
    <submittedName>
        <fullName evidence="2">Quinol monooxygenase YgiN</fullName>
    </submittedName>
</protein>
<dbReference type="AlphaFoldDB" id="A0A1H3NA76"/>
<feature type="domain" description="ABM" evidence="1">
    <location>
        <begin position="3"/>
        <end position="95"/>
    </location>
</feature>
<dbReference type="PROSITE" id="PS51725">
    <property type="entry name" value="ABM"/>
    <property type="match status" value="1"/>
</dbReference>
<dbReference type="OrthoDB" id="7867302at2"/>
<gene>
    <name evidence="2" type="ORF">SAMN05216554_1760</name>
</gene>
<dbReference type="SUPFAM" id="SSF54909">
    <property type="entry name" value="Dimeric alpha+beta barrel"/>
    <property type="match status" value="1"/>
</dbReference>
<name>A0A1H3NA76_9MICO</name>
<evidence type="ECO:0000313" key="2">
    <source>
        <dbReference type="EMBL" id="SDY85653.1"/>
    </source>
</evidence>
<organism evidence="2 3">
    <name type="scientific">Herbiconiux ginsengi</name>
    <dbReference type="NCBI Taxonomy" id="381665"/>
    <lineage>
        <taxon>Bacteria</taxon>
        <taxon>Bacillati</taxon>
        <taxon>Actinomycetota</taxon>
        <taxon>Actinomycetes</taxon>
        <taxon>Micrococcales</taxon>
        <taxon>Microbacteriaceae</taxon>
        <taxon>Herbiconiux</taxon>
    </lineage>
</organism>
<evidence type="ECO:0000259" key="1">
    <source>
        <dbReference type="PROSITE" id="PS51725"/>
    </source>
</evidence>
<sequence length="96" mass="10515">MTVNSLLELTIAPEFVDVAVDRINGVLEVTRAFEGCLGVDVIVDVDDPAHIVLLEKWTTIERDDAYRAFRATPEGKSDLGTILAGPPTLTRYTVVE</sequence>
<dbReference type="STRING" id="381665.SAMN05216554_1760"/>
<keyword evidence="2" id="KW-0560">Oxidoreductase</keyword>
<dbReference type="Gene3D" id="3.30.70.100">
    <property type="match status" value="1"/>
</dbReference>
<keyword evidence="3" id="KW-1185">Reference proteome</keyword>
<dbReference type="GO" id="GO:0004497">
    <property type="term" value="F:monooxygenase activity"/>
    <property type="evidence" value="ECO:0007669"/>
    <property type="project" value="UniProtKB-KW"/>
</dbReference>
<proteinExistence type="predicted"/>
<accession>A0A1H3NA76</accession>
<dbReference type="EMBL" id="FNPZ01000001">
    <property type="protein sequence ID" value="SDY85653.1"/>
    <property type="molecule type" value="Genomic_DNA"/>
</dbReference>
<keyword evidence="2" id="KW-0503">Monooxygenase</keyword>
<evidence type="ECO:0000313" key="3">
    <source>
        <dbReference type="Proteomes" id="UP000198891"/>
    </source>
</evidence>
<dbReference type="InterPro" id="IPR007138">
    <property type="entry name" value="ABM_dom"/>
</dbReference>
<dbReference type="Pfam" id="PF03992">
    <property type="entry name" value="ABM"/>
    <property type="match status" value="1"/>
</dbReference>
<reference evidence="2 3" key="1">
    <citation type="submission" date="2016-10" db="EMBL/GenBank/DDBJ databases">
        <authorList>
            <person name="de Groot N.N."/>
        </authorList>
    </citation>
    <scope>NUCLEOTIDE SEQUENCE [LARGE SCALE GENOMIC DNA]</scope>
    <source>
        <strain evidence="2 3">CGMCC 4.3491</strain>
    </source>
</reference>
<dbReference type="Proteomes" id="UP000198891">
    <property type="component" value="Unassembled WGS sequence"/>
</dbReference>
<dbReference type="RefSeq" id="WP_092551507.1">
    <property type="nucleotide sequence ID" value="NZ_FNPZ01000001.1"/>
</dbReference>